<dbReference type="AlphaFoldDB" id="A0A2M7XBH3"/>
<dbReference type="InterPro" id="IPR041122">
    <property type="entry name" value="RecJ_OB"/>
</dbReference>
<dbReference type="InterPro" id="IPR001667">
    <property type="entry name" value="DDH_dom"/>
</dbReference>
<organism evidence="10 11">
    <name type="scientific">Candidatus Uhrbacteria bacterium CG_4_9_14_3_um_filter_50_9</name>
    <dbReference type="NCBI Taxonomy" id="1975035"/>
    <lineage>
        <taxon>Bacteria</taxon>
        <taxon>Candidatus Uhriibacteriota</taxon>
    </lineage>
</organism>
<keyword evidence="3" id="KW-0540">Nuclease</keyword>
<dbReference type="PANTHER" id="PTHR30255:SF2">
    <property type="entry name" value="SINGLE-STRANDED-DNA-SPECIFIC EXONUCLEASE RECJ"/>
    <property type="match status" value="1"/>
</dbReference>
<dbReference type="Pfam" id="PF02272">
    <property type="entry name" value="DHHA1"/>
    <property type="match status" value="1"/>
</dbReference>
<comment type="caution">
    <text evidence="10">The sequence shown here is derived from an EMBL/GenBank/DDBJ whole genome shotgun (WGS) entry which is preliminary data.</text>
</comment>
<dbReference type="InterPro" id="IPR003156">
    <property type="entry name" value="DHHA1_dom"/>
</dbReference>
<sequence>MKKRWTVAESVSEEFKMQFPELDPVVLQLLFNRGVKTQEAIDVFLGPDWSRDTYGPELFSQMRVAVARVFDGLARGEVVTVHGDYDADGVCGSTVLITTLRDLCRAFGYDESLVTWHIPHREKEGYGVAPETIEKLHQEKNTKLLITVDCGISNKPAIDRGKELGIDTIVCDHHAMPKELPEGAILIHPQVPGETYPNKVLCGTGVAFKLSSGLIQESRIRGAAFLDGHEKWLLDLVAIATVTDVMPLTGENRVLEKYGLLVLNKTRRVGLIKLIEISGGALGALDTFSIGFQIGPRINAAGRMNHAVDALELLIEEDELRATELAMRLNETNNERRKASDQMYREAVELVGELGDRKMIIAAQEGWSAGLVGLVAGKLLSDYGVPVFVVGQDGEKFVGSGRSVDGFDVTQALHAASEHLDKFGGHPQACGFSTTGVERFEMAVKLMEAYAQEFVNPEMLTPEIRIDVTVTLEEVAWDLLDQLDRFRPFGQANPKPVFLSLGLKVISFSSVGKDGAHLKLRLQSPGGTIRNAIAFRFGHLIEALTLGGQVDVVHEVDVNEWNGNRELQLRVIDIKHKDL</sequence>
<keyword evidence="4" id="KW-0378">Hydrolase</keyword>
<keyword evidence="5 10" id="KW-0269">Exonuclease</keyword>
<protein>
    <recommendedName>
        <fullName evidence="2">Single-stranded-DNA-specific exonuclease RecJ</fullName>
    </recommendedName>
</protein>
<evidence type="ECO:0000256" key="1">
    <source>
        <dbReference type="ARBA" id="ARBA00005915"/>
    </source>
</evidence>
<dbReference type="InterPro" id="IPR038763">
    <property type="entry name" value="DHH_sf"/>
</dbReference>
<dbReference type="GO" id="GO:0003676">
    <property type="term" value="F:nucleic acid binding"/>
    <property type="evidence" value="ECO:0007669"/>
    <property type="project" value="InterPro"/>
</dbReference>
<evidence type="ECO:0000256" key="4">
    <source>
        <dbReference type="ARBA" id="ARBA00022801"/>
    </source>
</evidence>
<evidence type="ECO:0000313" key="11">
    <source>
        <dbReference type="Proteomes" id="UP000229385"/>
    </source>
</evidence>
<evidence type="ECO:0000256" key="6">
    <source>
        <dbReference type="SAM" id="Coils"/>
    </source>
</evidence>
<gene>
    <name evidence="10" type="primary">recJ</name>
    <name evidence="10" type="ORF">CO174_04265</name>
</gene>
<evidence type="ECO:0000259" key="8">
    <source>
        <dbReference type="Pfam" id="PF02272"/>
    </source>
</evidence>
<dbReference type="EMBL" id="PFWU01000046">
    <property type="protein sequence ID" value="PJA45214.1"/>
    <property type="molecule type" value="Genomic_DNA"/>
</dbReference>
<dbReference type="SUPFAM" id="SSF64182">
    <property type="entry name" value="DHH phosphoesterases"/>
    <property type="match status" value="1"/>
</dbReference>
<dbReference type="InterPro" id="IPR051673">
    <property type="entry name" value="SSDNA_exonuclease_RecJ"/>
</dbReference>
<keyword evidence="6" id="KW-0175">Coiled coil</keyword>
<proteinExistence type="inferred from homology"/>
<feature type="coiled-coil region" evidence="6">
    <location>
        <begin position="315"/>
        <end position="342"/>
    </location>
</feature>
<evidence type="ECO:0000259" key="7">
    <source>
        <dbReference type="Pfam" id="PF01368"/>
    </source>
</evidence>
<reference evidence="11" key="1">
    <citation type="submission" date="2017-09" db="EMBL/GenBank/DDBJ databases">
        <title>Depth-based differentiation of microbial function through sediment-hosted aquifers and enrichment of novel symbionts in the deep terrestrial subsurface.</title>
        <authorList>
            <person name="Probst A.J."/>
            <person name="Ladd B."/>
            <person name="Jarett J.K."/>
            <person name="Geller-Mcgrath D.E."/>
            <person name="Sieber C.M.K."/>
            <person name="Emerson J.B."/>
            <person name="Anantharaman K."/>
            <person name="Thomas B.C."/>
            <person name="Malmstrom R."/>
            <person name="Stieglmeier M."/>
            <person name="Klingl A."/>
            <person name="Woyke T."/>
            <person name="Ryan C.M."/>
            <person name="Banfield J.F."/>
        </authorList>
    </citation>
    <scope>NUCLEOTIDE SEQUENCE [LARGE SCALE GENOMIC DNA]</scope>
</reference>
<evidence type="ECO:0000256" key="3">
    <source>
        <dbReference type="ARBA" id="ARBA00022722"/>
    </source>
</evidence>
<feature type="domain" description="DHHA1" evidence="8">
    <location>
        <begin position="358"/>
        <end position="452"/>
    </location>
</feature>
<dbReference type="Pfam" id="PF17768">
    <property type="entry name" value="RecJ_OB"/>
    <property type="match status" value="1"/>
</dbReference>
<evidence type="ECO:0000256" key="5">
    <source>
        <dbReference type="ARBA" id="ARBA00022839"/>
    </source>
</evidence>
<dbReference type="GO" id="GO:0006310">
    <property type="term" value="P:DNA recombination"/>
    <property type="evidence" value="ECO:0007669"/>
    <property type="project" value="InterPro"/>
</dbReference>
<dbReference type="GO" id="GO:0006281">
    <property type="term" value="P:DNA repair"/>
    <property type="evidence" value="ECO:0007669"/>
    <property type="project" value="InterPro"/>
</dbReference>
<dbReference type="Proteomes" id="UP000229385">
    <property type="component" value="Unassembled WGS sequence"/>
</dbReference>
<dbReference type="InterPro" id="IPR004610">
    <property type="entry name" value="RecJ"/>
</dbReference>
<dbReference type="Gene3D" id="2.40.50.460">
    <property type="match status" value="1"/>
</dbReference>
<evidence type="ECO:0000259" key="9">
    <source>
        <dbReference type="Pfam" id="PF17768"/>
    </source>
</evidence>
<evidence type="ECO:0000313" key="10">
    <source>
        <dbReference type="EMBL" id="PJA45214.1"/>
    </source>
</evidence>
<feature type="domain" description="RecJ OB" evidence="9">
    <location>
        <begin position="466"/>
        <end position="573"/>
    </location>
</feature>
<dbReference type="PANTHER" id="PTHR30255">
    <property type="entry name" value="SINGLE-STRANDED-DNA-SPECIFIC EXONUCLEASE RECJ"/>
    <property type="match status" value="1"/>
</dbReference>
<evidence type="ECO:0000256" key="2">
    <source>
        <dbReference type="ARBA" id="ARBA00019841"/>
    </source>
</evidence>
<dbReference type="Gene3D" id="3.90.1640.30">
    <property type="match status" value="1"/>
</dbReference>
<dbReference type="GO" id="GO:0008409">
    <property type="term" value="F:5'-3' exonuclease activity"/>
    <property type="evidence" value="ECO:0007669"/>
    <property type="project" value="InterPro"/>
</dbReference>
<dbReference type="NCBIfam" id="TIGR00644">
    <property type="entry name" value="recJ"/>
    <property type="match status" value="1"/>
</dbReference>
<dbReference type="Pfam" id="PF01368">
    <property type="entry name" value="DHH"/>
    <property type="match status" value="1"/>
</dbReference>
<feature type="domain" description="DDH" evidence="7">
    <location>
        <begin position="79"/>
        <end position="241"/>
    </location>
</feature>
<accession>A0A2M7XBH3</accession>
<name>A0A2M7XBH3_9BACT</name>
<comment type="similarity">
    <text evidence="1">Belongs to the RecJ family.</text>
</comment>